<accession>A0A2M7RIT5</accession>
<dbReference type="Gene3D" id="2.60.200.40">
    <property type="match status" value="1"/>
</dbReference>
<gene>
    <name evidence="2" type="ORF">COY66_03710</name>
</gene>
<reference evidence="2 3" key="1">
    <citation type="submission" date="2017-09" db="EMBL/GenBank/DDBJ databases">
        <title>Depth-based differentiation of microbial function through sediment-hosted aquifers and enrichment of novel symbionts in the deep terrestrial subsurface.</title>
        <authorList>
            <person name="Probst A.J."/>
            <person name="Ladd B."/>
            <person name="Jarett J.K."/>
            <person name="Geller-Mcgrath D.E."/>
            <person name="Sieber C.M."/>
            <person name="Emerson J.B."/>
            <person name="Anantharaman K."/>
            <person name="Thomas B.C."/>
            <person name="Malmstrom R."/>
            <person name="Stieglmeier M."/>
            <person name="Klingl A."/>
            <person name="Woyke T."/>
            <person name="Ryan C.M."/>
            <person name="Banfield J.F."/>
        </authorList>
    </citation>
    <scope>NUCLEOTIDE SEQUENCE [LARGE SCALE GENOMIC DNA]</scope>
    <source>
        <strain evidence="2">CG_4_10_14_0_8_um_filter_42_10</strain>
    </source>
</reference>
<dbReference type="GO" id="GO:0016301">
    <property type="term" value="F:kinase activity"/>
    <property type="evidence" value="ECO:0007669"/>
    <property type="project" value="InterPro"/>
</dbReference>
<dbReference type="AlphaFoldDB" id="A0A2M7RIT5"/>
<dbReference type="InterPro" id="IPR016064">
    <property type="entry name" value="NAD/diacylglycerol_kinase_sf"/>
</dbReference>
<comment type="caution">
    <text evidence="2">The sequence shown here is derived from an EMBL/GenBank/DDBJ whole genome shotgun (WGS) entry which is preliminary data.</text>
</comment>
<evidence type="ECO:0000313" key="2">
    <source>
        <dbReference type="EMBL" id="PIY96673.1"/>
    </source>
</evidence>
<dbReference type="Proteomes" id="UP000230779">
    <property type="component" value="Unassembled WGS sequence"/>
</dbReference>
<dbReference type="EMBL" id="PFMD01000039">
    <property type="protein sequence ID" value="PIY96673.1"/>
    <property type="molecule type" value="Genomic_DNA"/>
</dbReference>
<sequence length="257" mass="28481">MYFYLYDSFLNNKKYVSTLAKIENRLIDLGINGKIDKLSVLKSAQEAIEDSVKNGVDTIVAVGNDKTFAKIVPIVAKQNGLTLGFIPLEDNVIAKFLGIPTGEKACDTLSSRLIERIDLGKANDFYFFSELNIPESEDLTLECNGGHFRINSVNHSNVIKICNLTYASLKGNFKSRKLCDPNDGLLEAIFTPASTGLLGKNQLDFNKRSVFPIRKIKIKSDHSLSLVADGETVIKTPVIVQVVPKKLKLIVGKERKF</sequence>
<name>A0A2M7RIT5_9BACT</name>
<organism evidence="2 3">
    <name type="scientific">Candidatus Kerfeldbacteria bacterium CG_4_10_14_0_8_um_filter_42_10</name>
    <dbReference type="NCBI Taxonomy" id="2014248"/>
    <lineage>
        <taxon>Bacteria</taxon>
        <taxon>Candidatus Kerfeldiibacteriota</taxon>
    </lineage>
</organism>
<proteinExistence type="predicted"/>
<dbReference type="SUPFAM" id="SSF111331">
    <property type="entry name" value="NAD kinase/diacylglycerol kinase-like"/>
    <property type="match status" value="1"/>
</dbReference>
<dbReference type="InterPro" id="IPR017438">
    <property type="entry name" value="ATP-NAD_kinase_N"/>
</dbReference>
<protein>
    <recommendedName>
        <fullName evidence="1">DAGKc domain-containing protein</fullName>
    </recommendedName>
</protein>
<evidence type="ECO:0000259" key="1">
    <source>
        <dbReference type="Pfam" id="PF00781"/>
    </source>
</evidence>
<dbReference type="Gene3D" id="3.40.50.10330">
    <property type="entry name" value="Probable inorganic polyphosphate/atp-NAD kinase, domain 1"/>
    <property type="match status" value="1"/>
</dbReference>
<evidence type="ECO:0000313" key="3">
    <source>
        <dbReference type="Proteomes" id="UP000230779"/>
    </source>
</evidence>
<dbReference type="InterPro" id="IPR001206">
    <property type="entry name" value="Diacylglycerol_kinase_cat_dom"/>
</dbReference>
<feature type="domain" description="DAGKc" evidence="1">
    <location>
        <begin position="13"/>
        <end position="122"/>
    </location>
</feature>
<dbReference type="Pfam" id="PF00781">
    <property type="entry name" value="DAGK_cat"/>
    <property type="match status" value="1"/>
</dbReference>